<feature type="region of interest" description="Disordered" evidence="9">
    <location>
        <begin position="208"/>
        <end position="235"/>
    </location>
</feature>
<evidence type="ECO:0000256" key="3">
    <source>
        <dbReference type="ARBA" id="ARBA00022670"/>
    </source>
</evidence>
<dbReference type="SUPFAM" id="SSF54001">
    <property type="entry name" value="Cysteine proteinases"/>
    <property type="match status" value="1"/>
</dbReference>
<dbReference type="GO" id="GO:0004843">
    <property type="term" value="F:cysteine-type deubiquitinase activity"/>
    <property type="evidence" value="ECO:0007669"/>
    <property type="project" value="UniProtKB-EC"/>
</dbReference>
<dbReference type="InterPro" id="IPR038765">
    <property type="entry name" value="Papain-like_cys_pep_sf"/>
</dbReference>
<sequence>MQLYNSVLTHYPRSSRKVTITLSAASERLNGTAQSSSEAEKPGSTPLDSTPATNGGDPAKETASSANMPAFSCYEASPLRPVYFTSTAEILIRRPDGVERSVPVHIVRESKAKPPSPHPHNDVDTLRSDCDSDVMVDLLDHLRNGTDELFPDCQELVENHGRVKKNIIGPAAEENHRLTMRNSCEDEAAPQTNSPRRSNGWASLHEEELVPPRSTQPTDFKKEDSSDVTSVRALPASNDRRAFELSVLQESPPQGFQEKRDLSNKVTRYLAEVEKQNKYLQERQRYRYHIIPDGNCLYRAVCKATYGDQSKHGELREQTVHHIADHLDEFNPIIEGDVGEFLINAAQDGAWAGYPELLAMSQMLNVNIHLTTGGSSESPTVSTMVHYLGEEDSSKPAIWLSWLSNGHYDVILDRCFPNPEHEDWCRHSQMQRKRDEELAKSMAASLSKMYIEQNGSM</sequence>
<dbReference type="EMBL" id="CAJRST010006668">
    <property type="protein sequence ID" value="CAG5896036.1"/>
    <property type="molecule type" value="Genomic_DNA"/>
</dbReference>
<evidence type="ECO:0000256" key="7">
    <source>
        <dbReference type="ARBA" id="ARBA00057633"/>
    </source>
</evidence>
<evidence type="ECO:0000256" key="2">
    <source>
        <dbReference type="ARBA" id="ARBA00012759"/>
    </source>
</evidence>
<evidence type="ECO:0000259" key="10">
    <source>
        <dbReference type="PROSITE" id="PS50802"/>
    </source>
</evidence>
<dbReference type="InterPro" id="IPR047834">
    <property type="entry name" value="OTUD1_OTU"/>
</dbReference>
<comment type="caution">
    <text evidence="11">The sequence shown here is derived from an EMBL/GenBank/DDBJ whole genome shotgun (WGS) entry which is preliminary data.</text>
</comment>
<dbReference type="Proteomes" id="UP000677803">
    <property type="component" value="Unassembled WGS sequence"/>
</dbReference>
<evidence type="ECO:0000313" key="11">
    <source>
        <dbReference type="EMBL" id="CAG5896036.1"/>
    </source>
</evidence>
<evidence type="ECO:0000256" key="6">
    <source>
        <dbReference type="ARBA" id="ARBA00022807"/>
    </source>
</evidence>
<keyword evidence="5" id="KW-0378">Hydrolase</keyword>
<feature type="region of interest" description="Disordered" evidence="9">
    <location>
        <begin position="29"/>
        <end position="64"/>
    </location>
</feature>
<dbReference type="PANTHER" id="PTHR12419:SF101">
    <property type="entry name" value="OTU DOMAIN-CONTAINING PROTEIN 1"/>
    <property type="match status" value="1"/>
</dbReference>
<organism evidence="11 12">
    <name type="scientific">Menidia menidia</name>
    <name type="common">Atlantic silverside</name>
    <dbReference type="NCBI Taxonomy" id="238744"/>
    <lineage>
        <taxon>Eukaryota</taxon>
        <taxon>Metazoa</taxon>
        <taxon>Chordata</taxon>
        <taxon>Craniata</taxon>
        <taxon>Vertebrata</taxon>
        <taxon>Euteleostomi</taxon>
        <taxon>Actinopterygii</taxon>
        <taxon>Neopterygii</taxon>
        <taxon>Teleostei</taxon>
        <taxon>Neoteleostei</taxon>
        <taxon>Acanthomorphata</taxon>
        <taxon>Ovalentaria</taxon>
        <taxon>Atherinomorphae</taxon>
        <taxon>Atheriniformes</taxon>
        <taxon>Atherinopsidae</taxon>
        <taxon>Menidiinae</taxon>
        <taxon>Menidia</taxon>
    </lineage>
</organism>
<evidence type="ECO:0000256" key="5">
    <source>
        <dbReference type="ARBA" id="ARBA00022801"/>
    </source>
</evidence>
<dbReference type="OrthoDB" id="409956at2759"/>
<dbReference type="Pfam" id="PF02338">
    <property type="entry name" value="OTU"/>
    <property type="match status" value="1"/>
</dbReference>
<keyword evidence="6" id="KW-0788">Thiol protease</keyword>
<evidence type="ECO:0000256" key="4">
    <source>
        <dbReference type="ARBA" id="ARBA00022786"/>
    </source>
</evidence>
<dbReference type="InterPro" id="IPR003323">
    <property type="entry name" value="OTU_dom"/>
</dbReference>
<evidence type="ECO:0000256" key="8">
    <source>
        <dbReference type="ARBA" id="ARBA00074858"/>
    </source>
</evidence>
<dbReference type="InterPro" id="IPR050704">
    <property type="entry name" value="Peptidase_C85-like"/>
</dbReference>
<comment type="function">
    <text evidence="7">Deubiquitinating enzyme that specifically hydrolyzes 'Lys-63'-linked polyubiquitin to monoubiquitin. Required for the stability and translation of a subset mRNAs with a high abundance of rare codons by mediating deubiquitination of 40S ribosomal protein RPS10/eS10, thereby antagonizing ZNF598-mediated 40S ubiquitination. The abundance of rare codons in mRNAs can limit the translation rate and can lead to ribosome collisions that trigger activation of ribosome quality control (RQC) pathway by ZNF598. OTUD1-mediated deubiquitination prevents activation of the RQC and subsequent dissociation of ribosomes and stimulates formation of polysomes and translation.</text>
</comment>
<dbReference type="PANTHER" id="PTHR12419">
    <property type="entry name" value="OTU DOMAIN CONTAINING PROTEIN"/>
    <property type="match status" value="1"/>
</dbReference>
<accession>A0A8S4ANN9</accession>
<reference evidence="11" key="1">
    <citation type="submission" date="2021-05" db="EMBL/GenBank/DDBJ databases">
        <authorList>
            <person name="Tigano A."/>
        </authorList>
    </citation>
    <scope>NUCLEOTIDE SEQUENCE</scope>
</reference>
<dbReference type="FunFam" id="3.90.70.80:FF:000010">
    <property type="entry name" value="OTU domain-containing protein 1"/>
    <property type="match status" value="1"/>
</dbReference>
<dbReference type="Gene3D" id="3.90.70.80">
    <property type="match status" value="1"/>
</dbReference>
<keyword evidence="12" id="KW-1185">Reference proteome</keyword>
<dbReference type="PROSITE" id="PS50802">
    <property type="entry name" value="OTU"/>
    <property type="match status" value="1"/>
</dbReference>
<evidence type="ECO:0000256" key="1">
    <source>
        <dbReference type="ARBA" id="ARBA00000707"/>
    </source>
</evidence>
<dbReference type="GO" id="GO:0070536">
    <property type="term" value="P:protein K63-linked deubiquitination"/>
    <property type="evidence" value="ECO:0007669"/>
    <property type="project" value="TreeGrafter"/>
</dbReference>
<name>A0A8S4ANN9_9TELE</name>
<dbReference type="CDD" id="cd22747">
    <property type="entry name" value="OTU_OTUD1"/>
    <property type="match status" value="1"/>
</dbReference>
<dbReference type="EC" id="3.4.19.12" evidence="2"/>
<keyword evidence="3" id="KW-0645">Protease</keyword>
<keyword evidence="4" id="KW-0833">Ubl conjugation pathway</keyword>
<feature type="domain" description="OTU" evidence="10">
    <location>
        <begin position="285"/>
        <end position="414"/>
    </location>
</feature>
<gene>
    <name evidence="11" type="ORF">MMEN_LOCUS7064</name>
</gene>
<dbReference type="GO" id="GO:0006508">
    <property type="term" value="P:proteolysis"/>
    <property type="evidence" value="ECO:0007669"/>
    <property type="project" value="UniProtKB-KW"/>
</dbReference>
<protein>
    <recommendedName>
        <fullName evidence="8">OTU domain-containing protein 1</fullName>
        <ecNumber evidence="2">3.4.19.12</ecNumber>
    </recommendedName>
</protein>
<evidence type="ECO:0000313" key="12">
    <source>
        <dbReference type="Proteomes" id="UP000677803"/>
    </source>
</evidence>
<evidence type="ECO:0000256" key="9">
    <source>
        <dbReference type="SAM" id="MobiDB-lite"/>
    </source>
</evidence>
<comment type="catalytic activity">
    <reaction evidence="1">
        <text>Thiol-dependent hydrolysis of ester, thioester, amide, peptide and isopeptide bonds formed by the C-terminal Gly of ubiquitin (a 76-residue protein attached to proteins as an intracellular targeting signal).</text>
        <dbReference type="EC" id="3.4.19.12"/>
    </reaction>
</comment>
<dbReference type="AlphaFoldDB" id="A0A8S4ANN9"/>
<proteinExistence type="predicted"/>